<keyword evidence="1" id="KW-0175">Coiled coil</keyword>
<keyword evidence="4" id="KW-1185">Reference proteome</keyword>
<reference evidence="3" key="1">
    <citation type="journal article" date="2010" name="Science">
        <title>The genome of the Western clawed frog Xenopus tropicalis.</title>
        <authorList>
            <person name="Hellsten U."/>
            <person name="Harland R.M."/>
            <person name="Gilchrist M.J."/>
            <person name="Hendrix D."/>
            <person name="Jurka J."/>
            <person name="Kapitonov V."/>
            <person name="Ovcharenko I."/>
            <person name="Putnam N.H."/>
            <person name="Shu S."/>
            <person name="Taher L."/>
            <person name="Blitz I.L."/>
            <person name="Blumberg B."/>
            <person name="Dichmann D.S."/>
            <person name="Dubchak I."/>
            <person name="Amaya E."/>
            <person name="Detter J.C."/>
            <person name="Fletcher R."/>
            <person name="Gerhard D.S."/>
            <person name="Goodstein D."/>
            <person name="Graves T."/>
            <person name="Grigoriev I.V."/>
            <person name="Grimwood J."/>
            <person name="Kawashima T."/>
            <person name="Lindquist E."/>
            <person name="Lucas S.M."/>
            <person name="Mead P.E."/>
            <person name="Mitros T."/>
            <person name="Ogino H."/>
            <person name="Ohta Y."/>
            <person name="Poliakov A.V."/>
            <person name="Pollet N."/>
            <person name="Robert J."/>
            <person name="Salamov A."/>
            <person name="Sater A.K."/>
            <person name="Schmutz J."/>
            <person name="Terry A."/>
            <person name="Vize P.D."/>
            <person name="Warren W.C."/>
            <person name="Wells D."/>
            <person name="Wills A."/>
            <person name="Wilson R.K."/>
            <person name="Zimmerman L.B."/>
            <person name="Zorn A.M."/>
            <person name="Grainger R."/>
            <person name="Grammer T."/>
            <person name="Khokha M.K."/>
            <person name="Richardson P.M."/>
            <person name="Rokhsar D.S."/>
        </authorList>
    </citation>
    <scope>NUCLEOTIDE SEQUENCE [LARGE SCALE GENOMIC DNA]</scope>
    <source>
        <strain evidence="3">Nigerian</strain>
    </source>
</reference>
<dbReference type="OMA" id="NECHTYL"/>
<feature type="coiled-coil region" evidence="1">
    <location>
        <begin position="36"/>
        <end position="134"/>
    </location>
</feature>
<feature type="region of interest" description="Disordered" evidence="2">
    <location>
        <begin position="157"/>
        <end position="214"/>
    </location>
</feature>
<reference evidence="5" key="3">
    <citation type="submission" date="2025-04" db="UniProtKB">
        <authorList>
            <consortium name="RefSeq"/>
        </authorList>
    </citation>
    <scope>IDENTIFICATION</scope>
    <source>
        <strain evidence="5">Nigerian</strain>
        <tissue evidence="5">Liver and blood</tissue>
    </source>
</reference>
<evidence type="ECO:0000313" key="4">
    <source>
        <dbReference type="Proteomes" id="UP000008143"/>
    </source>
</evidence>
<dbReference type="CTD" id="728591"/>
<dbReference type="Proteomes" id="UP000008143">
    <property type="component" value="Chromosome 2"/>
</dbReference>
<dbReference type="PANTHER" id="PTHR28671:SF3">
    <property type="entry name" value="COILED-COIL DOMAIN-CONTAINING PROTEIN 169"/>
    <property type="match status" value="1"/>
</dbReference>
<dbReference type="OrthoDB" id="6615663at2759"/>
<name>A0A6I8PUE6_XENTR</name>
<dbReference type="PANTHER" id="PTHR28671">
    <property type="entry name" value="COILED-COIL DOMAIN-CONTAINING PROTEIN 169"/>
    <property type="match status" value="1"/>
</dbReference>
<protein>
    <submittedName>
        <fullName evidence="3">Coiled-coil domain containing 169</fullName>
    </submittedName>
    <submittedName>
        <fullName evidence="5">Coiled-coil domain-containing protein 169</fullName>
    </submittedName>
</protein>
<dbReference type="InterPro" id="IPR028022">
    <property type="entry name" value="DUF4600"/>
</dbReference>
<evidence type="ECO:0000256" key="2">
    <source>
        <dbReference type="SAM" id="MobiDB-lite"/>
    </source>
</evidence>
<dbReference type="RefSeq" id="XP_002937927.2">
    <property type="nucleotide sequence ID" value="XM_002937881.5"/>
</dbReference>
<proteinExistence type="predicted"/>
<dbReference type="Bgee" id="ENSXETG00000030268">
    <property type="expression patterns" value="Expressed in testis and 6 other cell types or tissues"/>
</dbReference>
<evidence type="ECO:0000313" key="5">
    <source>
        <dbReference type="RefSeq" id="XP_002937927.2"/>
    </source>
</evidence>
<dbReference type="GeneTree" id="ENSGT00940000165436"/>
<dbReference type="GeneID" id="100497065"/>
<dbReference type="AlphaFoldDB" id="A0A6I8PUE6"/>
<accession>A0A6I8PUE6</accession>
<feature type="compositionally biased region" description="Basic and acidic residues" evidence="2">
    <location>
        <begin position="165"/>
        <end position="182"/>
    </location>
</feature>
<dbReference type="Ensembl" id="ENSXETT00000063812">
    <property type="protein sequence ID" value="ENSXETP00000058730"/>
    <property type="gene ID" value="ENSXETG00000030268"/>
</dbReference>
<reference evidence="3" key="2">
    <citation type="submission" date="2020-05" db="UniProtKB">
        <authorList>
            <consortium name="Ensembl"/>
        </authorList>
    </citation>
    <scope>IDENTIFICATION</scope>
</reference>
<dbReference type="Pfam" id="PF15372">
    <property type="entry name" value="DUF4600"/>
    <property type="match status" value="1"/>
</dbReference>
<gene>
    <name evidence="3 5 6" type="primary">ccdc169</name>
</gene>
<organism evidence="3">
    <name type="scientific">Xenopus tropicalis</name>
    <name type="common">Western clawed frog</name>
    <name type="synonym">Silurana tropicalis</name>
    <dbReference type="NCBI Taxonomy" id="8364"/>
    <lineage>
        <taxon>Eukaryota</taxon>
        <taxon>Metazoa</taxon>
        <taxon>Chordata</taxon>
        <taxon>Craniata</taxon>
        <taxon>Vertebrata</taxon>
        <taxon>Euteleostomi</taxon>
        <taxon>Amphibia</taxon>
        <taxon>Batrachia</taxon>
        <taxon>Anura</taxon>
        <taxon>Pipoidea</taxon>
        <taxon>Pipidae</taxon>
        <taxon>Xenopodinae</taxon>
        <taxon>Xenopus</taxon>
        <taxon>Silurana</taxon>
    </lineage>
</organism>
<evidence type="ECO:0000256" key="1">
    <source>
        <dbReference type="SAM" id="Coils"/>
    </source>
</evidence>
<dbReference type="AGR" id="Xenbase:XB-GENE-955770"/>
<evidence type="ECO:0000313" key="3">
    <source>
        <dbReference type="Ensembl" id="ENSXETP00000058730"/>
    </source>
</evidence>
<evidence type="ECO:0000313" key="6">
    <source>
        <dbReference type="Xenbase" id="XB-GENE-955770"/>
    </source>
</evidence>
<sequence>MEQVGDGSIVAPGGSYQLTEDIQLEKKMKEMLQISTFELKNTIAELERRLNSVEDEGNEWKTRYETQVELNKQLERQIYILREKSENIRGNPTDRLSSIRSFDQMPLGALNQFLKHLDDEKILMENQLKDFELRIEQEAKAYYKVNNERRMYVSEISQTSVTQEAAKKQQPDPAHATREKPAFKGNYNGPAKRKTMTKRKGEMKKGNQPSNMKH</sequence>
<dbReference type="Xenbase" id="XB-GENE-955770">
    <property type="gene designation" value="ccdc169"/>
</dbReference>
<dbReference type="KEGG" id="xtr:100497065"/>